<proteinExistence type="predicted"/>
<dbReference type="Proteomes" id="UP000224006">
    <property type="component" value="Chromosome VI"/>
</dbReference>
<dbReference type="AlphaFoldDB" id="A0A2A9MGN6"/>
<dbReference type="VEuPathDB" id="ToxoDB:BESB_067900"/>
<protein>
    <submittedName>
        <fullName evidence="2">Uncharacterized protein</fullName>
    </submittedName>
</protein>
<keyword evidence="3" id="KW-1185">Reference proteome</keyword>
<keyword evidence="1" id="KW-0472">Membrane</keyword>
<feature type="transmembrane region" description="Helical" evidence="1">
    <location>
        <begin position="33"/>
        <end position="54"/>
    </location>
</feature>
<sequence length="160" mass="18200">METHVFSTGDRWRRPRIAGALVKAPRRASCKRVSLFCLFTFLSPVGLLLCARAPHHLCLATLSIRLVGAETMLAEVVRRAKDLVGQQWRNGSRQIAERFDVSHSYLKSVLPQHDAVGLENYKMIADRYAELTEETRASVGARHFEEISKRNGHYQQILLE</sequence>
<comment type="caution">
    <text evidence="2">The sequence shown here is derived from an EMBL/GenBank/DDBJ whole genome shotgun (WGS) entry which is preliminary data.</text>
</comment>
<accession>A0A2A9MGN6</accession>
<gene>
    <name evidence="2" type="ORF">BESB_067900</name>
</gene>
<dbReference type="GeneID" id="40311716"/>
<name>A0A2A9MGN6_BESBE</name>
<dbReference type="EMBL" id="NWUJ01000006">
    <property type="protein sequence ID" value="PFH34757.1"/>
    <property type="molecule type" value="Genomic_DNA"/>
</dbReference>
<dbReference type="OrthoDB" id="10353814at2759"/>
<evidence type="ECO:0000313" key="3">
    <source>
        <dbReference type="Proteomes" id="UP000224006"/>
    </source>
</evidence>
<keyword evidence="1" id="KW-1133">Transmembrane helix</keyword>
<evidence type="ECO:0000313" key="2">
    <source>
        <dbReference type="EMBL" id="PFH34757.1"/>
    </source>
</evidence>
<organism evidence="2 3">
    <name type="scientific">Besnoitia besnoiti</name>
    <name type="common">Apicomplexan protozoan</name>
    <dbReference type="NCBI Taxonomy" id="94643"/>
    <lineage>
        <taxon>Eukaryota</taxon>
        <taxon>Sar</taxon>
        <taxon>Alveolata</taxon>
        <taxon>Apicomplexa</taxon>
        <taxon>Conoidasida</taxon>
        <taxon>Coccidia</taxon>
        <taxon>Eucoccidiorida</taxon>
        <taxon>Eimeriorina</taxon>
        <taxon>Sarcocystidae</taxon>
        <taxon>Besnoitia</taxon>
    </lineage>
</organism>
<reference evidence="2 3" key="1">
    <citation type="submission" date="2017-09" db="EMBL/GenBank/DDBJ databases">
        <title>Genome sequencing of Besnoitia besnoiti strain Bb-Ger1.</title>
        <authorList>
            <person name="Schares G."/>
            <person name="Venepally P."/>
            <person name="Lorenzi H.A."/>
        </authorList>
    </citation>
    <scope>NUCLEOTIDE SEQUENCE [LARGE SCALE GENOMIC DNA]</scope>
    <source>
        <strain evidence="2 3">Bb-Ger1</strain>
    </source>
</reference>
<dbReference type="KEGG" id="bbes:BESB_067900"/>
<keyword evidence="1" id="KW-0812">Transmembrane</keyword>
<dbReference type="RefSeq" id="XP_029218766.1">
    <property type="nucleotide sequence ID" value="XM_029365183.1"/>
</dbReference>
<evidence type="ECO:0000256" key="1">
    <source>
        <dbReference type="SAM" id="Phobius"/>
    </source>
</evidence>